<reference evidence="3 4" key="1">
    <citation type="submission" date="2016-10" db="EMBL/GenBank/DDBJ databases">
        <authorList>
            <person name="de Groot N.N."/>
        </authorList>
    </citation>
    <scope>NUCLEOTIDE SEQUENCE [LARGE SCALE GENOMIC DNA]</scope>
    <source>
        <strain evidence="3 4">DSM 45317</strain>
    </source>
</reference>
<dbReference type="STRING" id="504800.SAMN04488085_10134"/>
<evidence type="ECO:0000313" key="4">
    <source>
        <dbReference type="Proteomes" id="UP000199152"/>
    </source>
</evidence>
<dbReference type="SUPFAM" id="SSF53067">
    <property type="entry name" value="Actin-like ATPase domain"/>
    <property type="match status" value="2"/>
</dbReference>
<name>A0A1I3YGN2_9ACTN</name>
<dbReference type="FunCoup" id="A0A1I3YGN2">
    <property type="interactions" value="70"/>
</dbReference>
<evidence type="ECO:0000259" key="2">
    <source>
        <dbReference type="Pfam" id="PF00814"/>
    </source>
</evidence>
<dbReference type="PANTHER" id="PTHR11735:SF11">
    <property type="entry name" value="TRNA THREONYLCARBAMOYLADENOSINE BIOSYNTHESIS PROTEIN TSAB"/>
    <property type="match status" value="1"/>
</dbReference>
<dbReference type="PANTHER" id="PTHR11735">
    <property type="entry name" value="TRNA N6-ADENOSINE THREONYLCARBAMOYLTRANSFERASE"/>
    <property type="match status" value="1"/>
</dbReference>
<feature type="domain" description="Gcp-like" evidence="2">
    <location>
        <begin position="54"/>
        <end position="167"/>
    </location>
</feature>
<dbReference type="InterPro" id="IPR000905">
    <property type="entry name" value="Gcp-like_dom"/>
</dbReference>
<dbReference type="InterPro" id="IPR043129">
    <property type="entry name" value="ATPase_NBD"/>
</dbReference>
<dbReference type="NCBIfam" id="TIGR03725">
    <property type="entry name" value="T6A_YeaZ"/>
    <property type="match status" value="1"/>
</dbReference>
<dbReference type="EMBL" id="FOSW01000001">
    <property type="protein sequence ID" value="SFK31028.1"/>
    <property type="molecule type" value="Genomic_DNA"/>
</dbReference>
<dbReference type="GO" id="GO:0002949">
    <property type="term" value="P:tRNA threonylcarbamoyladenosine modification"/>
    <property type="evidence" value="ECO:0007669"/>
    <property type="project" value="InterPro"/>
</dbReference>
<accession>A0A1I3YGN2</accession>
<keyword evidence="4" id="KW-1185">Reference proteome</keyword>
<protein>
    <submittedName>
        <fullName evidence="3">tRNA threonylcarbamoyl adenosine modification protein YeaZ</fullName>
    </submittedName>
</protein>
<evidence type="ECO:0000313" key="3">
    <source>
        <dbReference type="EMBL" id="SFK31028.1"/>
    </source>
</evidence>
<dbReference type="GO" id="GO:0005829">
    <property type="term" value="C:cytosol"/>
    <property type="evidence" value="ECO:0007669"/>
    <property type="project" value="TreeGrafter"/>
</dbReference>
<dbReference type="Pfam" id="PF00814">
    <property type="entry name" value="TsaD"/>
    <property type="match status" value="1"/>
</dbReference>
<gene>
    <name evidence="3" type="ORF">SAMN04488085_10134</name>
</gene>
<organism evidence="3 4">
    <name type="scientific">Geodermatophilus ruber</name>
    <dbReference type="NCBI Taxonomy" id="504800"/>
    <lineage>
        <taxon>Bacteria</taxon>
        <taxon>Bacillati</taxon>
        <taxon>Actinomycetota</taxon>
        <taxon>Actinomycetes</taxon>
        <taxon>Geodermatophilales</taxon>
        <taxon>Geodermatophilaceae</taxon>
        <taxon>Geodermatophilus</taxon>
    </lineage>
</organism>
<dbReference type="Gene3D" id="3.30.420.40">
    <property type="match status" value="1"/>
</dbReference>
<dbReference type="InterPro" id="IPR022496">
    <property type="entry name" value="T6A_TsaB"/>
</dbReference>
<dbReference type="Proteomes" id="UP000199152">
    <property type="component" value="Unassembled WGS sequence"/>
</dbReference>
<dbReference type="InParanoid" id="A0A1I3YGN2"/>
<proteinExistence type="predicted"/>
<sequence length="233" mass="23644">MPDAGAVPWTQLRWAVVLVLALDTATSTLVAGLARWSPDGAAEVLAERAVPSGNRHAELLTVAVTEVLADAGLSMADLDAVVTGLGPGPFTGLRVGVVTAAALADARDRPVVGVCSLDAIGSGARTVVTDARRKEVYWATYAADGTRADGPGVSLPEELAPAGPVVGDARFADRLGVPVTPAEVTTAGLLRAAAAQLADPAGLSASTRPTPVPLYLRRPDAVPPTSYKPVTTA</sequence>
<evidence type="ECO:0000256" key="1">
    <source>
        <dbReference type="SAM" id="MobiDB-lite"/>
    </source>
</evidence>
<dbReference type="AlphaFoldDB" id="A0A1I3YGN2"/>
<feature type="region of interest" description="Disordered" evidence="1">
    <location>
        <begin position="209"/>
        <end position="233"/>
    </location>
</feature>